<comment type="caution">
    <text evidence="2">The sequence shown here is derived from an EMBL/GenBank/DDBJ whole genome shotgun (WGS) entry which is preliminary data.</text>
</comment>
<dbReference type="AlphaFoldDB" id="A0A932MLT1"/>
<feature type="transmembrane region" description="Helical" evidence="1">
    <location>
        <begin position="6"/>
        <end position="25"/>
    </location>
</feature>
<evidence type="ECO:0000313" key="3">
    <source>
        <dbReference type="Proteomes" id="UP000782312"/>
    </source>
</evidence>
<evidence type="ECO:0000313" key="2">
    <source>
        <dbReference type="EMBL" id="MBI3126880.1"/>
    </source>
</evidence>
<dbReference type="EMBL" id="JACPUR010000013">
    <property type="protein sequence ID" value="MBI3126880.1"/>
    <property type="molecule type" value="Genomic_DNA"/>
</dbReference>
<keyword evidence="1" id="KW-1133">Transmembrane helix</keyword>
<accession>A0A932MLT1</accession>
<name>A0A932MLT1_UNCTE</name>
<dbReference type="Proteomes" id="UP000782312">
    <property type="component" value="Unassembled WGS sequence"/>
</dbReference>
<gene>
    <name evidence="2" type="ORF">HYZ11_04680</name>
</gene>
<keyword evidence="1" id="KW-0472">Membrane</keyword>
<protein>
    <submittedName>
        <fullName evidence="2">Uncharacterized protein</fullName>
    </submittedName>
</protein>
<reference evidence="2" key="1">
    <citation type="submission" date="2020-07" db="EMBL/GenBank/DDBJ databases">
        <title>Huge and variable diversity of episymbiotic CPR bacteria and DPANN archaea in groundwater ecosystems.</title>
        <authorList>
            <person name="He C.Y."/>
            <person name="Keren R."/>
            <person name="Whittaker M."/>
            <person name="Farag I.F."/>
            <person name="Doudna J."/>
            <person name="Cate J.H.D."/>
            <person name="Banfield J.F."/>
        </authorList>
    </citation>
    <scope>NUCLEOTIDE SEQUENCE</scope>
    <source>
        <strain evidence="2">NC_groundwater_763_Ag_S-0.2um_68_21</strain>
    </source>
</reference>
<sequence>MSIQLMGAVGAVSLVTIGIFAWVSITTQRDQFVDETIRSASQFSDT</sequence>
<proteinExistence type="predicted"/>
<organism evidence="2 3">
    <name type="scientific">Tectimicrobiota bacterium</name>
    <dbReference type="NCBI Taxonomy" id="2528274"/>
    <lineage>
        <taxon>Bacteria</taxon>
        <taxon>Pseudomonadati</taxon>
        <taxon>Nitrospinota/Tectimicrobiota group</taxon>
        <taxon>Candidatus Tectimicrobiota</taxon>
    </lineage>
</organism>
<evidence type="ECO:0000256" key="1">
    <source>
        <dbReference type="SAM" id="Phobius"/>
    </source>
</evidence>
<keyword evidence="1" id="KW-0812">Transmembrane</keyword>